<dbReference type="SMART" id="SM00091">
    <property type="entry name" value="PAS"/>
    <property type="match status" value="3"/>
</dbReference>
<dbReference type="EC" id="2.7.13.3" evidence="2"/>
<dbReference type="SUPFAM" id="SSF47384">
    <property type="entry name" value="Homodimeric domain of signal transducing histidine kinase"/>
    <property type="match status" value="1"/>
</dbReference>
<evidence type="ECO:0000256" key="1">
    <source>
        <dbReference type="ARBA" id="ARBA00000085"/>
    </source>
</evidence>
<dbReference type="InterPro" id="IPR000014">
    <property type="entry name" value="PAS"/>
</dbReference>
<evidence type="ECO:0000313" key="11">
    <source>
        <dbReference type="Proteomes" id="UP001320715"/>
    </source>
</evidence>
<dbReference type="Gene3D" id="3.30.565.10">
    <property type="entry name" value="Histidine kinase-like ATPase, C-terminal domain"/>
    <property type="match status" value="1"/>
</dbReference>
<keyword evidence="11" id="KW-1185">Reference proteome</keyword>
<comment type="catalytic activity">
    <reaction evidence="1">
        <text>ATP + protein L-histidine = ADP + protein N-phospho-L-histidine.</text>
        <dbReference type="EC" id="2.7.13.3"/>
    </reaction>
</comment>
<dbReference type="PROSITE" id="PS50109">
    <property type="entry name" value="HIS_KIN"/>
    <property type="match status" value="1"/>
</dbReference>
<dbReference type="PRINTS" id="PR00344">
    <property type="entry name" value="BCTRLSENSOR"/>
</dbReference>
<dbReference type="Proteomes" id="UP001320715">
    <property type="component" value="Unassembled WGS sequence"/>
</dbReference>
<keyword evidence="5" id="KW-0418">Kinase</keyword>
<evidence type="ECO:0000256" key="6">
    <source>
        <dbReference type="ARBA" id="ARBA00023012"/>
    </source>
</evidence>
<dbReference type="InterPro" id="IPR003661">
    <property type="entry name" value="HisK_dim/P_dom"/>
</dbReference>
<evidence type="ECO:0000256" key="7">
    <source>
        <dbReference type="SAM" id="Coils"/>
    </source>
</evidence>
<dbReference type="CDD" id="cd00082">
    <property type="entry name" value="HisKA"/>
    <property type="match status" value="1"/>
</dbReference>
<evidence type="ECO:0000256" key="8">
    <source>
        <dbReference type="SAM" id="Phobius"/>
    </source>
</evidence>
<proteinExistence type="predicted"/>
<organism evidence="10 11">
    <name type="scientific">Hoeflea alexandrii</name>
    <dbReference type="NCBI Taxonomy" id="288436"/>
    <lineage>
        <taxon>Bacteria</taxon>
        <taxon>Pseudomonadati</taxon>
        <taxon>Pseudomonadota</taxon>
        <taxon>Alphaproteobacteria</taxon>
        <taxon>Hyphomicrobiales</taxon>
        <taxon>Rhizobiaceae</taxon>
        <taxon>Hoeflea</taxon>
    </lineage>
</organism>
<keyword evidence="7" id="KW-0175">Coiled coil</keyword>
<dbReference type="Gene3D" id="3.30.450.20">
    <property type="entry name" value="PAS domain"/>
    <property type="match status" value="1"/>
</dbReference>
<feature type="transmembrane region" description="Helical" evidence="8">
    <location>
        <begin position="70"/>
        <end position="91"/>
    </location>
</feature>
<dbReference type="InterPro" id="IPR050736">
    <property type="entry name" value="Sensor_HK_Regulatory"/>
</dbReference>
<dbReference type="InterPro" id="IPR003594">
    <property type="entry name" value="HATPase_dom"/>
</dbReference>
<dbReference type="InterPro" id="IPR036097">
    <property type="entry name" value="HisK_dim/P_sf"/>
</dbReference>
<feature type="coiled-coil region" evidence="7">
    <location>
        <begin position="217"/>
        <end position="244"/>
    </location>
</feature>
<dbReference type="PANTHER" id="PTHR43711:SF1">
    <property type="entry name" value="HISTIDINE KINASE 1"/>
    <property type="match status" value="1"/>
</dbReference>
<dbReference type="InterPro" id="IPR004358">
    <property type="entry name" value="Sig_transdc_His_kin-like_C"/>
</dbReference>
<dbReference type="InterPro" id="IPR036890">
    <property type="entry name" value="HATPase_C_sf"/>
</dbReference>
<keyword evidence="3" id="KW-0597">Phosphoprotein</keyword>
<keyword evidence="6" id="KW-0902">Two-component regulatory system</keyword>
<dbReference type="SMART" id="SM00388">
    <property type="entry name" value="HisKA"/>
    <property type="match status" value="1"/>
</dbReference>
<dbReference type="SMART" id="SM00387">
    <property type="entry name" value="HATPase_c"/>
    <property type="match status" value="1"/>
</dbReference>
<reference evidence="10 11" key="1">
    <citation type="submission" date="2020-01" db="EMBL/GenBank/DDBJ databases">
        <title>Genomes of bacteria type strains.</title>
        <authorList>
            <person name="Chen J."/>
            <person name="Zhu S."/>
            <person name="Yang J."/>
        </authorList>
    </citation>
    <scope>NUCLEOTIDE SEQUENCE [LARGE SCALE GENOMIC DNA]</scope>
    <source>
        <strain evidence="10 11">DSM 16655</strain>
    </source>
</reference>
<evidence type="ECO:0000259" key="9">
    <source>
        <dbReference type="PROSITE" id="PS50109"/>
    </source>
</evidence>
<keyword evidence="8" id="KW-1133">Transmembrane helix</keyword>
<keyword evidence="4" id="KW-0808">Transferase</keyword>
<dbReference type="Pfam" id="PF12860">
    <property type="entry name" value="PAS_7"/>
    <property type="match status" value="2"/>
</dbReference>
<dbReference type="InterPro" id="IPR035965">
    <property type="entry name" value="PAS-like_dom_sf"/>
</dbReference>
<keyword evidence="8" id="KW-0812">Transmembrane</keyword>
<name>A0ABT1CTF7_9HYPH</name>
<evidence type="ECO:0000256" key="5">
    <source>
        <dbReference type="ARBA" id="ARBA00022777"/>
    </source>
</evidence>
<evidence type="ECO:0000256" key="4">
    <source>
        <dbReference type="ARBA" id="ARBA00022679"/>
    </source>
</evidence>
<evidence type="ECO:0000256" key="2">
    <source>
        <dbReference type="ARBA" id="ARBA00012438"/>
    </source>
</evidence>
<sequence length="848" mass="93323">MPVKTDSLGRKGLSGLTRAVIGDLRGFRRRILTGTALLTGSFLTSALPALAQTSGEAAASGKLSVSTLEVVNFAMVIGAISAAMISAIWLIRERGKIDLENVHLRAALADANARISRHEALIVDRDRQIVVWDGVGLPAEVMGKLAAETGAPQIPADFLAFGRWLEPRSAAALDESIDRLRAHAERFDMIVETVRGHVIEAQGRVSGGRAFVRFVTLSNVRAELAELKTERDRLLTSLDTFQALMDVIDMPVWLRGPDAKLVWVNNAYVQAVEGEDRQDTLQRGLELLGTAARERVRATATPERPFLDKVSTVIHGHRRFLEVADAKTPAGNAGLALDVSVEEDLRQELKRTIQSHAETLDHLATPVAIFDRDQRLQFHNQAFQRLWELDTPFLSRRPDNGEFLERLRADGKLPEPHAWRDWKEQMLSVYRSVESTPHLWHLPDGQTLNVFANAHPQGGVTWVFENLTEKVDLESRYNALLQAQGETIDHLAEGVGVFGPDGKIRLSNPSFRALWGLTEQQVKPGTHIRQIAEACEPSHRDPDGWRLFAGVITGFDEERRTHDGRIELTTGLILDYAIVPLPNGQTMIAFVNVTDSVGAERMLTEKNEALRKADALKNDFVQHVSYELRSPLTNIIGFTELLQTPGIGELNERQSEYLDHIATSSSVLLTIVNDILDLATVDAGIMRLDTGVVDIPALFAEAGEQIADRLKENDLSLEIDTAGAPAQMIGDHQRLKQILFKLLMNAANFAPDGTVVRLRCRQDDEAICFSVTDSGPGIPEDARKDVFARFETNGQSGRRRGAGLGLSIVQSFVGLHNGTVSIESGEEGGATIVCRFPSSRPLARDAAE</sequence>
<dbReference type="CDD" id="cd00075">
    <property type="entry name" value="HATPase"/>
    <property type="match status" value="1"/>
</dbReference>
<feature type="domain" description="Histidine kinase" evidence="9">
    <location>
        <begin position="623"/>
        <end position="840"/>
    </location>
</feature>
<evidence type="ECO:0000313" key="10">
    <source>
        <dbReference type="EMBL" id="MCO6408845.1"/>
    </source>
</evidence>
<dbReference type="EMBL" id="JAAAML010000002">
    <property type="protein sequence ID" value="MCO6408845.1"/>
    <property type="molecule type" value="Genomic_DNA"/>
</dbReference>
<dbReference type="SUPFAM" id="SSF55874">
    <property type="entry name" value="ATPase domain of HSP90 chaperone/DNA topoisomerase II/histidine kinase"/>
    <property type="match status" value="1"/>
</dbReference>
<dbReference type="Pfam" id="PF00512">
    <property type="entry name" value="HisKA"/>
    <property type="match status" value="1"/>
</dbReference>
<evidence type="ECO:0000256" key="3">
    <source>
        <dbReference type="ARBA" id="ARBA00022553"/>
    </source>
</evidence>
<comment type="caution">
    <text evidence="10">The sequence shown here is derived from an EMBL/GenBank/DDBJ whole genome shotgun (WGS) entry which is preliminary data.</text>
</comment>
<protein>
    <recommendedName>
        <fullName evidence="2">histidine kinase</fullName>
        <ecNumber evidence="2">2.7.13.3</ecNumber>
    </recommendedName>
</protein>
<dbReference type="InterPro" id="IPR005467">
    <property type="entry name" value="His_kinase_dom"/>
</dbReference>
<dbReference type="Pfam" id="PF02518">
    <property type="entry name" value="HATPase_c"/>
    <property type="match status" value="1"/>
</dbReference>
<keyword evidence="8" id="KW-0472">Membrane</keyword>
<dbReference type="PANTHER" id="PTHR43711">
    <property type="entry name" value="TWO-COMPONENT HISTIDINE KINASE"/>
    <property type="match status" value="1"/>
</dbReference>
<accession>A0ABT1CTF7</accession>
<gene>
    <name evidence="10" type="ORF">GTW23_11720</name>
</gene>
<dbReference type="RefSeq" id="WP_252915906.1">
    <property type="nucleotide sequence ID" value="NZ_JAAAML010000002.1"/>
</dbReference>
<dbReference type="Gene3D" id="1.10.287.130">
    <property type="match status" value="1"/>
</dbReference>
<dbReference type="SUPFAM" id="SSF55785">
    <property type="entry name" value="PYP-like sensor domain (PAS domain)"/>
    <property type="match status" value="2"/>
</dbReference>